<accession>A0A2T4GQ01</accession>
<reference evidence="2 3" key="1">
    <citation type="submission" date="2018-02" db="EMBL/GenBank/DDBJ databases">
        <title>Fusarium culmorum secondary metabolites in fungal-bacterial-plant interactions.</title>
        <authorList>
            <person name="Schmidt R."/>
        </authorList>
    </citation>
    <scope>NUCLEOTIDE SEQUENCE [LARGE SCALE GENOMIC DNA]</scope>
    <source>
        <strain evidence="2 3">PV</strain>
    </source>
</reference>
<evidence type="ECO:0000256" key="1">
    <source>
        <dbReference type="SAM" id="MobiDB-lite"/>
    </source>
</evidence>
<evidence type="ECO:0000313" key="3">
    <source>
        <dbReference type="Proteomes" id="UP000241587"/>
    </source>
</evidence>
<name>A0A2T4GQ01_FUSCU</name>
<protein>
    <recommendedName>
        <fullName evidence="4">Heterokaryon incompatibility domain-containing protein</fullName>
    </recommendedName>
</protein>
<dbReference type="Proteomes" id="UP000241587">
    <property type="component" value="Unassembled WGS sequence"/>
</dbReference>
<evidence type="ECO:0000313" key="2">
    <source>
        <dbReference type="EMBL" id="PTD05624.1"/>
    </source>
</evidence>
<organism evidence="2 3">
    <name type="scientific">Fusarium culmorum</name>
    <dbReference type="NCBI Taxonomy" id="5516"/>
    <lineage>
        <taxon>Eukaryota</taxon>
        <taxon>Fungi</taxon>
        <taxon>Dikarya</taxon>
        <taxon>Ascomycota</taxon>
        <taxon>Pezizomycotina</taxon>
        <taxon>Sordariomycetes</taxon>
        <taxon>Hypocreomycetidae</taxon>
        <taxon>Hypocreales</taxon>
        <taxon>Nectriaceae</taxon>
        <taxon>Fusarium</taxon>
    </lineage>
</organism>
<proteinExistence type="predicted"/>
<evidence type="ECO:0008006" key="4">
    <source>
        <dbReference type="Google" id="ProtNLM"/>
    </source>
</evidence>
<keyword evidence="3" id="KW-1185">Reference proteome</keyword>
<dbReference type="EMBL" id="PVEM01000012">
    <property type="protein sequence ID" value="PTD05624.1"/>
    <property type="molecule type" value="Genomic_DNA"/>
</dbReference>
<feature type="region of interest" description="Disordered" evidence="1">
    <location>
        <begin position="63"/>
        <end position="85"/>
    </location>
</feature>
<gene>
    <name evidence="2" type="ORF">FCULG_00000184</name>
</gene>
<dbReference type="OrthoDB" id="2975793at2759"/>
<dbReference type="AlphaFoldDB" id="A0A2T4GQ01"/>
<comment type="caution">
    <text evidence="2">The sequence shown here is derived from an EMBL/GenBank/DDBJ whole genome shotgun (WGS) entry which is preliminary data.</text>
</comment>
<sequence>MVPPLQMIPSKEVRNWSFGFEGVTSRKIVAIAVVIGTRLLEIILQRSGTGGRVPVEFSSDGYGSDGVTFQPPRTRRLDQPENYSFEDSSDKKVAKLDPTLGRIRPLVVDFDKIASWIKICDQEHEICQHHEVPIDIPQFRLIDVERMCIMQVDALKRPLHATLSYVWGSKSLTRWTPSIVKASLPSWLQKAQMPTVVFPAFYLEQDPLSNIPCRCEEWS</sequence>